<organism evidence="1 2">
    <name type="scientific">Sporosarcina newyorkensis 2681</name>
    <dbReference type="NCBI Taxonomy" id="1027292"/>
    <lineage>
        <taxon>Bacteria</taxon>
        <taxon>Bacillati</taxon>
        <taxon>Bacillota</taxon>
        <taxon>Bacilli</taxon>
        <taxon>Bacillales</taxon>
        <taxon>Caryophanaceae</taxon>
        <taxon>Sporosarcina</taxon>
    </lineage>
</organism>
<evidence type="ECO:0000313" key="2">
    <source>
        <dbReference type="Proteomes" id="UP000005316"/>
    </source>
</evidence>
<dbReference type="AlphaFoldDB" id="F9DXE0"/>
<protein>
    <submittedName>
        <fullName evidence="1">Uncharacterized protein</fullName>
    </submittedName>
</protein>
<reference evidence="1 2" key="1">
    <citation type="submission" date="2011-04" db="EMBL/GenBank/DDBJ databases">
        <authorList>
            <person name="Muzny D."/>
            <person name="Qin X."/>
            <person name="Deng J."/>
            <person name="Jiang H."/>
            <person name="Liu Y."/>
            <person name="Qu J."/>
            <person name="Song X.-Z."/>
            <person name="Zhang L."/>
            <person name="Thornton R."/>
            <person name="Coyle M."/>
            <person name="Francisco L."/>
            <person name="Jackson L."/>
            <person name="Javaid M."/>
            <person name="Korchina V."/>
            <person name="Kovar C."/>
            <person name="Mata R."/>
            <person name="Mathew T."/>
            <person name="Ngo R."/>
            <person name="Nguyen L."/>
            <person name="Nguyen N."/>
            <person name="Okwuonu G."/>
            <person name="Ongeri F."/>
            <person name="Pham C."/>
            <person name="Simmons D."/>
            <person name="Wilczek-Boney K."/>
            <person name="Hale W."/>
            <person name="Jakkamsetti A."/>
            <person name="Pham P."/>
            <person name="Ruth R."/>
            <person name="San Lucas F."/>
            <person name="Warren J."/>
            <person name="Zhang J."/>
            <person name="Zhao Z."/>
            <person name="Zhou C."/>
            <person name="Zhu D."/>
            <person name="Lee S."/>
            <person name="Bess C."/>
            <person name="Blankenburg K."/>
            <person name="Forbes L."/>
            <person name="Fu Q."/>
            <person name="Gubbala S."/>
            <person name="Hirani K."/>
            <person name="Jayaseelan J.C."/>
            <person name="Lara F."/>
            <person name="Munidasa M."/>
            <person name="Palculict T."/>
            <person name="Patil S."/>
            <person name="Pu L.-L."/>
            <person name="Saada N."/>
            <person name="Tang L."/>
            <person name="Weissenberger G."/>
            <person name="Zhu Y."/>
            <person name="Hemphill L."/>
            <person name="Shang Y."/>
            <person name="Youmans B."/>
            <person name="Ayvaz T."/>
            <person name="Ross M."/>
            <person name="Santibanez J."/>
            <person name="Aqrawi P."/>
            <person name="Gross S."/>
            <person name="Joshi V."/>
            <person name="Fowler G."/>
            <person name="Nazareth L."/>
            <person name="Reid J."/>
            <person name="Worley K."/>
            <person name="Petrosino J."/>
            <person name="Highlander S."/>
            <person name="Gibbs R."/>
        </authorList>
    </citation>
    <scope>NUCLEOTIDE SEQUENCE [LARGE SCALE GENOMIC DNA]</scope>
    <source>
        <strain evidence="1 2">2681</strain>
    </source>
</reference>
<dbReference type="HOGENOM" id="CLU_3030155_0_0_9"/>
<dbReference type="Proteomes" id="UP000005316">
    <property type="component" value="Unassembled WGS sequence"/>
</dbReference>
<dbReference type="EMBL" id="AFPZ01000107">
    <property type="protein sequence ID" value="EGQ20852.1"/>
    <property type="molecule type" value="Genomic_DNA"/>
</dbReference>
<evidence type="ECO:0000313" key="1">
    <source>
        <dbReference type="EMBL" id="EGQ20852.1"/>
    </source>
</evidence>
<name>F9DXE0_9BACL</name>
<sequence length="55" mass="6082">MISQLATLNELLYYVQACLSDIVTGGISCFLCDGSKKSGKPLTRIVYRRKMIAIV</sequence>
<proteinExistence type="predicted"/>
<gene>
    <name evidence="1" type="ORF">HMPREF9372_3471</name>
</gene>
<accession>F9DXE0</accession>
<comment type="caution">
    <text evidence="1">The sequence shown here is derived from an EMBL/GenBank/DDBJ whole genome shotgun (WGS) entry which is preliminary data.</text>
</comment>